<dbReference type="Gene3D" id="3.30.1150.10">
    <property type="match status" value="1"/>
</dbReference>
<keyword evidence="4" id="KW-1003">Cell membrane</keyword>
<keyword evidence="3" id="KW-0813">Transport</keyword>
<evidence type="ECO:0000256" key="8">
    <source>
        <dbReference type="ARBA" id="ARBA00022989"/>
    </source>
</evidence>
<feature type="chain" id="PRO_5047273180" evidence="10">
    <location>
        <begin position="30"/>
        <end position="134"/>
    </location>
</feature>
<dbReference type="EMBL" id="CP110226">
    <property type="protein sequence ID" value="UZD23666.1"/>
    <property type="molecule type" value="Genomic_DNA"/>
</dbReference>
<reference evidence="12" key="1">
    <citation type="submission" date="2022-10" db="EMBL/GenBank/DDBJ databases">
        <title>Algoriphagus sp. a novel bacteria isolate from halophytes salicornia europaea.</title>
        <authorList>
            <person name="Peng Y."/>
            <person name="Jiang L."/>
            <person name="Lee J."/>
        </authorList>
    </citation>
    <scope>NUCLEOTIDE SEQUENCE</scope>
    <source>
        <strain evidence="12">TR-M5</strain>
    </source>
</reference>
<evidence type="ECO:0000256" key="9">
    <source>
        <dbReference type="ARBA" id="ARBA00023136"/>
    </source>
</evidence>
<sequence length="134" mass="14671">MKNLALKSLPAFLLVLAFFTSLSMQGAYAQTEAFEKVDKMPEPKDGMDGLVSYIGDNLIYPEDARKKGVEGVVVVSFVVQKEGDITDVKILRGIGTGCDEEAMRVVQGMPNWIPGEKDGSKVNTKMSLPIKFKL</sequence>
<evidence type="ECO:0000256" key="5">
    <source>
        <dbReference type="ARBA" id="ARBA00022519"/>
    </source>
</evidence>
<gene>
    <name evidence="12" type="ORF">OM944_04045</name>
</gene>
<protein>
    <submittedName>
        <fullName evidence="12">Energy transducer TonB</fullName>
    </submittedName>
</protein>
<comment type="subcellular location">
    <subcellularLocation>
        <location evidence="1">Cell inner membrane</location>
        <topology evidence="1">Single-pass membrane protein</topology>
        <orientation evidence="1">Periplasmic side</orientation>
    </subcellularLocation>
</comment>
<keyword evidence="5" id="KW-0997">Cell inner membrane</keyword>
<dbReference type="PANTHER" id="PTHR33446:SF2">
    <property type="entry name" value="PROTEIN TONB"/>
    <property type="match status" value="1"/>
</dbReference>
<dbReference type="Pfam" id="PF03544">
    <property type="entry name" value="TonB_C"/>
    <property type="match status" value="1"/>
</dbReference>
<dbReference type="InterPro" id="IPR006260">
    <property type="entry name" value="TonB/TolA_C"/>
</dbReference>
<dbReference type="InterPro" id="IPR037682">
    <property type="entry name" value="TonB_C"/>
</dbReference>
<dbReference type="PANTHER" id="PTHR33446">
    <property type="entry name" value="PROTEIN TONB-RELATED"/>
    <property type="match status" value="1"/>
</dbReference>
<evidence type="ECO:0000256" key="3">
    <source>
        <dbReference type="ARBA" id="ARBA00022448"/>
    </source>
</evidence>
<keyword evidence="13" id="KW-1185">Reference proteome</keyword>
<evidence type="ECO:0000256" key="10">
    <source>
        <dbReference type="SAM" id="SignalP"/>
    </source>
</evidence>
<evidence type="ECO:0000256" key="4">
    <source>
        <dbReference type="ARBA" id="ARBA00022475"/>
    </source>
</evidence>
<evidence type="ECO:0000259" key="11">
    <source>
        <dbReference type="PROSITE" id="PS52015"/>
    </source>
</evidence>
<dbReference type="InterPro" id="IPR051045">
    <property type="entry name" value="TonB-dependent_transducer"/>
</dbReference>
<dbReference type="Proteomes" id="UP001163156">
    <property type="component" value="Chromosome"/>
</dbReference>
<comment type="similarity">
    <text evidence="2">Belongs to the TonB family.</text>
</comment>
<evidence type="ECO:0000256" key="2">
    <source>
        <dbReference type="ARBA" id="ARBA00006555"/>
    </source>
</evidence>
<evidence type="ECO:0000313" key="12">
    <source>
        <dbReference type="EMBL" id="UZD23666.1"/>
    </source>
</evidence>
<name>A0ABY6MMW2_9BACT</name>
<keyword evidence="8" id="KW-1133">Transmembrane helix</keyword>
<dbReference type="PROSITE" id="PS52015">
    <property type="entry name" value="TONB_CTD"/>
    <property type="match status" value="1"/>
</dbReference>
<feature type="domain" description="TonB C-terminal" evidence="11">
    <location>
        <begin position="45"/>
        <end position="134"/>
    </location>
</feature>
<keyword evidence="10" id="KW-0732">Signal</keyword>
<keyword evidence="6" id="KW-0812">Transmembrane</keyword>
<organism evidence="12 13">
    <name type="scientific">Algoriphagus halophytocola</name>
    <dbReference type="NCBI Taxonomy" id="2991499"/>
    <lineage>
        <taxon>Bacteria</taxon>
        <taxon>Pseudomonadati</taxon>
        <taxon>Bacteroidota</taxon>
        <taxon>Cytophagia</taxon>
        <taxon>Cytophagales</taxon>
        <taxon>Cyclobacteriaceae</taxon>
        <taxon>Algoriphagus</taxon>
    </lineage>
</organism>
<accession>A0ABY6MMW2</accession>
<feature type="signal peptide" evidence="10">
    <location>
        <begin position="1"/>
        <end position="29"/>
    </location>
</feature>
<proteinExistence type="inferred from homology"/>
<evidence type="ECO:0000256" key="6">
    <source>
        <dbReference type="ARBA" id="ARBA00022692"/>
    </source>
</evidence>
<dbReference type="RefSeq" id="WP_264810234.1">
    <property type="nucleotide sequence ID" value="NZ_CP110226.1"/>
</dbReference>
<evidence type="ECO:0000256" key="1">
    <source>
        <dbReference type="ARBA" id="ARBA00004383"/>
    </source>
</evidence>
<dbReference type="SUPFAM" id="SSF74653">
    <property type="entry name" value="TolA/TonB C-terminal domain"/>
    <property type="match status" value="1"/>
</dbReference>
<keyword evidence="7" id="KW-0653">Protein transport</keyword>
<dbReference type="NCBIfam" id="TIGR01352">
    <property type="entry name" value="tonB_Cterm"/>
    <property type="match status" value="1"/>
</dbReference>
<evidence type="ECO:0000313" key="13">
    <source>
        <dbReference type="Proteomes" id="UP001163156"/>
    </source>
</evidence>
<keyword evidence="9" id="KW-0472">Membrane</keyword>
<evidence type="ECO:0000256" key="7">
    <source>
        <dbReference type="ARBA" id="ARBA00022927"/>
    </source>
</evidence>